<feature type="signal peptide" evidence="1">
    <location>
        <begin position="1"/>
        <end position="27"/>
    </location>
</feature>
<dbReference type="Proteomes" id="UP001143307">
    <property type="component" value="Unassembled WGS sequence"/>
</dbReference>
<proteinExistence type="predicted"/>
<evidence type="ECO:0000313" key="2">
    <source>
        <dbReference type="EMBL" id="MCX2974037.1"/>
    </source>
</evidence>
<reference evidence="2" key="1">
    <citation type="submission" date="2019-02" db="EMBL/GenBank/DDBJ databases">
        <authorList>
            <person name="Li S.-H."/>
        </authorList>
    </citation>
    <scope>NUCLEOTIDE SEQUENCE</scope>
    <source>
        <strain evidence="2">IMCC8485</strain>
    </source>
</reference>
<name>A0ABT3SVM2_9GAMM</name>
<dbReference type="EMBL" id="SHNP01000003">
    <property type="protein sequence ID" value="MCX2974037.1"/>
    <property type="molecule type" value="Genomic_DNA"/>
</dbReference>
<dbReference type="PROSITE" id="PS51257">
    <property type="entry name" value="PROKAR_LIPOPROTEIN"/>
    <property type="match status" value="1"/>
</dbReference>
<comment type="caution">
    <text evidence="2">The sequence shown here is derived from an EMBL/GenBank/DDBJ whole genome shotgun (WGS) entry which is preliminary data.</text>
</comment>
<keyword evidence="3" id="KW-1185">Reference proteome</keyword>
<gene>
    <name evidence="2" type="ORF">EYC87_10635</name>
</gene>
<protein>
    <recommendedName>
        <fullName evidence="4">Outer membrane protein beta-barrel domain-containing protein</fullName>
    </recommendedName>
</protein>
<accession>A0ABT3SVM2</accession>
<evidence type="ECO:0000313" key="3">
    <source>
        <dbReference type="Proteomes" id="UP001143307"/>
    </source>
</evidence>
<evidence type="ECO:0008006" key="4">
    <source>
        <dbReference type="Google" id="ProtNLM"/>
    </source>
</evidence>
<organism evidence="2 3">
    <name type="scientific">Candidatus Seongchinamella marina</name>
    <dbReference type="NCBI Taxonomy" id="2518990"/>
    <lineage>
        <taxon>Bacteria</taxon>
        <taxon>Pseudomonadati</taxon>
        <taxon>Pseudomonadota</taxon>
        <taxon>Gammaproteobacteria</taxon>
        <taxon>Cellvibrionales</taxon>
        <taxon>Halieaceae</taxon>
        <taxon>Seongchinamella</taxon>
    </lineage>
</organism>
<dbReference type="SUPFAM" id="SSF56935">
    <property type="entry name" value="Porins"/>
    <property type="match status" value="1"/>
</dbReference>
<sequence length="264" mass="29213">MSNYLKIRAIGLASLMVSASCVSTAFAEEEEWDFSVAPMYLWAKNIEGFAAIGGSAAPLDLDFKDDILDNLDGAFAIHLEAKKGDLTLYGEYNYAKLNPTTTLTAGPVELLGEVKFRDTMWEAGALWTFANSGSSTWELLGAVRYADQDMDVKITSEIGSNITPRPLRSSVGDDWWQGVAGLRYVLAVSDRWSWRFRGDYGYGDSDNSSVHAIGLLNYQFQGWGSFFFGYRYLQTDFDNGKNGLDGYAFDGDQQGPVLGLNFHL</sequence>
<evidence type="ECO:0000256" key="1">
    <source>
        <dbReference type="SAM" id="SignalP"/>
    </source>
</evidence>
<feature type="chain" id="PRO_5047060008" description="Outer membrane protein beta-barrel domain-containing protein" evidence="1">
    <location>
        <begin position="28"/>
        <end position="264"/>
    </location>
</feature>
<dbReference type="RefSeq" id="WP_279252852.1">
    <property type="nucleotide sequence ID" value="NZ_SHNP01000003.1"/>
</dbReference>
<keyword evidence="1" id="KW-0732">Signal</keyword>